<dbReference type="AlphaFoldDB" id="V5U051"/>
<evidence type="ECO:0008006" key="3">
    <source>
        <dbReference type="Google" id="ProtNLM"/>
    </source>
</evidence>
<dbReference type="Proteomes" id="UP000018545">
    <property type="component" value="Chromosome"/>
</dbReference>
<dbReference type="PROSITE" id="PS51257">
    <property type="entry name" value="PROKAR_LIPOPROTEIN"/>
    <property type="match status" value="1"/>
</dbReference>
<evidence type="ECO:0000313" key="2">
    <source>
        <dbReference type="Proteomes" id="UP000018545"/>
    </source>
</evidence>
<dbReference type="HOGENOM" id="CLU_2600168_0_0_6"/>
<name>V5U051_9ENTR</name>
<dbReference type="EMBL" id="CP006731">
    <property type="protein sequence ID" value="AHB70350.1"/>
    <property type="molecule type" value="Genomic_DNA"/>
</dbReference>
<gene>
    <name evidence="1" type="ORF">P262_02787</name>
</gene>
<reference evidence="1 2" key="1">
    <citation type="journal article" date="2014" name="Genome Announc.">
        <title>Complete Genome Sequence of Cronobacter sakazakii Strain CMCC 45402.</title>
        <authorList>
            <person name="Zhao Z."/>
            <person name="Wang L."/>
            <person name="Wang B."/>
            <person name="Liang H."/>
            <person name="Ye Q."/>
            <person name="Zeng M."/>
        </authorList>
    </citation>
    <scope>NUCLEOTIDE SEQUENCE [LARGE SCALE GENOMIC DNA]</scope>
    <source>
        <strain evidence="2">45402</strain>
    </source>
</reference>
<proteinExistence type="predicted"/>
<protein>
    <recommendedName>
        <fullName evidence="3">Lipoprotein</fullName>
    </recommendedName>
</protein>
<sequence length="79" mass="8232">MSGVSKSGTGAIIQAGGAGGGVLFAGCVEAQPLIASSNITFKLINLTLSICQFSRIFLIECHDVPLTALHIRNLIFSQI</sequence>
<evidence type="ECO:0000313" key="1">
    <source>
        <dbReference type="EMBL" id="AHB70350.1"/>
    </source>
</evidence>
<dbReference type="KEGG" id="csi:P262_02787"/>
<organism evidence="1 2">
    <name type="scientific">Cronobacter malonaticus</name>
    <dbReference type="NCBI Taxonomy" id="413503"/>
    <lineage>
        <taxon>Bacteria</taxon>
        <taxon>Pseudomonadati</taxon>
        <taxon>Pseudomonadota</taxon>
        <taxon>Gammaproteobacteria</taxon>
        <taxon>Enterobacterales</taxon>
        <taxon>Enterobacteriaceae</taxon>
        <taxon>Cronobacter</taxon>
    </lineage>
</organism>
<accession>V5U051</accession>